<evidence type="ECO:0000259" key="5">
    <source>
        <dbReference type="PROSITE" id="PS50893"/>
    </source>
</evidence>
<sequence>MKAISAAGLFKDYPRVRALSNLGLHVEEGEIFGFLGPNGAGKTTFVKIILGLVFPTAGDVSVFGLPVGGKKMRRKIGYLPENMRLHGFLKGHEFLDLAGRLYGLSSSERKEGIDKYLDVMGLAEAADRPLREYSKGMLQRIGIAQALIHNPELLLLDEPTSGLDPIGTKEVRDIILEEKKKGKTVFINSHLLSEIERTCNRVAILNKGKLVKTGTLGELSENVPTILVEVEEGSQKLLKGLEKVSKSVRVDGNKYHLTPKDKNTKAAIPEIIVKAEARLVTISEERESLEDIFYRVVKQEGGN</sequence>
<dbReference type="Pfam" id="PF00005">
    <property type="entry name" value="ABC_tran"/>
    <property type="match status" value="1"/>
</dbReference>
<dbReference type="GO" id="GO:0016887">
    <property type="term" value="F:ATP hydrolysis activity"/>
    <property type="evidence" value="ECO:0007669"/>
    <property type="project" value="InterPro"/>
</dbReference>
<name>A0A9D8PMX4_9DELT</name>
<dbReference type="CDD" id="cd03230">
    <property type="entry name" value="ABC_DR_subfamily_A"/>
    <property type="match status" value="1"/>
</dbReference>
<dbReference type="SMART" id="SM00382">
    <property type="entry name" value="AAA"/>
    <property type="match status" value="1"/>
</dbReference>
<keyword evidence="4 6" id="KW-0067">ATP-binding</keyword>
<dbReference type="Gene3D" id="3.40.50.300">
    <property type="entry name" value="P-loop containing nucleotide triphosphate hydrolases"/>
    <property type="match status" value="1"/>
</dbReference>
<evidence type="ECO:0000256" key="2">
    <source>
        <dbReference type="ARBA" id="ARBA00022448"/>
    </source>
</evidence>
<dbReference type="EMBL" id="JAFGIX010000052">
    <property type="protein sequence ID" value="MBN1573556.1"/>
    <property type="molecule type" value="Genomic_DNA"/>
</dbReference>
<reference evidence="6" key="2">
    <citation type="submission" date="2021-01" db="EMBL/GenBank/DDBJ databases">
        <authorList>
            <person name="Hahn C.R."/>
            <person name="Youssef N.H."/>
            <person name="Elshahed M."/>
        </authorList>
    </citation>
    <scope>NUCLEOTIDE SEQUENCE</scope>
    <source>
        <strain evidence="6">Zod_Metabat.24</strain>
    </source>
</reference>
<dbReference type="PROSITE" id="PS50893">
    <property type="entry name" value="ABC_TRANSPORTER_2"/>
    <property type="match status" value="1"/>
</dbReference>
<evidence type="ECO:0000313" key="6">
    <source>
        <dbReference type="EMBL" id="MBN1573556.1"/>
    </source>
</evidence>
<dbReference type="InterPro" id="IPR003439">
    <property type="entry name" value="ABC_transporter-like_ATP-bd"/>
</dbReference>
<evidence type="ECO:0000256" key="3">
    <source>
        <dbReference type="ARBA" id="ARBA00022741"/>
    </source>
</evidence>
<gene>
    <name evidence="6" type="ORF">JW984_10210</name>
</gene>
<dbReference type="GO" id="GO:0005524">
    <property type="term" value="F:ATP binding"/>
    <property type="evidence" value="ECO:0007669"/>
    <property type="project" value="UniProtKB-KW"/>
</dbReference>
<accession>A0A9D8PMX4</accession>
<proteinExistence type="inferred from homology"/>
<dbReference type="PANTHER" id="PTHR43335:SF4">
    <property type="entry name" value="ABC TRANSPORTER, ATP-BINDING PROTEIN"/>
    <property type="match status" value="1"/>
</dbReference>
<evidence type="ECO:0000313" key="7">
    <source>
        <dbReference type="Proteomes" id="UP000809273"/>
    </source>
</evidence>
<dbReference type="AlphaFoldDB" id="A0A9D8PMX4"/>
<dbReference type="Proteomes" id="UP000809273">
    <property type="component" value="Unassembled WGS sequence"/>
</dbReference>
<organism evidence="6 7">
    <name type="scientific">Candidatus Zymogenus saltonus</name>
    <dbReference type="NCBI Taxonomy" id="2844893"/>
    <lineage>
        <taxon>Bacteria</taxon>
        <taxon>Deltaproteobacteria</taxon>
        <taxon>Candidatus Zymogenia</taxon>
        <taxon>Candidatus Zymogeniales</taxon>
        <taxon>Candidatus Zymogenaceae</taxon>
        <taxon>Candidatus Zymogenus</taxon>
    </lineage>
</organism>
<keyword evidence="3" id="KW-0547">Nucleotide-binding</keyword>
<comment type="similarity">
    <text evidence="1">Belongs to the ABC transporter superfamily.</text>
</comment>
<reference evidence="6" key="1">
    <citation type="journal article" date="2021" name="Environ. Microbiol.">
        <title>Genomic characterization of three novel Desulfobacterota classes expand the metabolic and phylogenetic diversity of the phylum.</title>
        <authorList>
            <person name="Murphy C.L."/>
            <person name="Biggerstaff J."/>
            <person name="Eichhorn A."/>
            <person name="Ewing E."/>
            <person name="Shahan R."/>
            <person name="Soriano D."/>
            <person name="Stewart S."/>
            <person name="VanMol K."/>
            <person name="Walker R."/>
            <person name="Walters P."/>
            <person name="Elshahed M.S."/>
            <person name="Youssef N.H."/>
        </authorList>
    </citation>
    <scope>NUCLEOTIDE SEQUENCE</scope>
    <source>
        <strain evidence="6">Zod_Metabat.24</strain>
    </source>
</reference>
<evidence type="ECO:0000256" key="4">
    <source>
        <dbReference type="ARBA" id="ARBA00022840"/>
    </source>
</evidence>
<dbReference type="PROSITE" id="PS00211">
    <property type="entry name" value="ABC_TRANSPORTER_1"/>
    <property type="match status" value="1"/>
</dbReference>
<protein>
    <submittedName>
        <fullName evidence="6">ABC transporter ATP-binding protein</fullName>
    </submittedName>
</protein>
<dbReference type="SUPFAM" id="SSF52540">
    <property type="entry name" value="P-loop containing nucleoside triphosphate hydrolases"/>
    <property type="match status" value="1"/>
</dbReference>
<dbReference type="PANTHER" id="PTHR43335">
    <property type="entry name" value="ABC TRANSPORTER, ATP-BINDING PROTEIN"/>
    <property type="match status" value="1"/>
</dbReference>
<comment type="caution">
    <text evidence="6">The sequence shown here is derived from an EMBL/GenBank/DDBJ whole genome shotgun (WGS) entry which is preliminary data.</text>
</comment>
<feature type="domain" description="ABC transporter" evidence="5">
    <location>
        <begin position="4"/>
        <end position="232"/>
    </location>
</feature>
<dbReference type="InterPro" id="IPR027417">
    <property type="entry name" value="P-loop_NTPase"/>
</dbReference>
<keyword evidence="2" id="KW-0813">Transport</keyword>
<dbReference type="InterPro" id="IPR017871">
    <property type="entry name" value="ABC_transporter-like_CS"/>
</dbReference>
<evidence type="ECO:0000256" key="1">
    <source>
        <dbReference type="ARBA" id="ARBA00005417"/>
    </source>
</evidence>
<dbReference type="InterPro" id="IPR003593">
    <property type="entry name" value="AAA+_ATPase"/>
</dbReference>